<organism evidence="5 6">
    <name type="scientific">Prunus mume</name>
    <name type="common">Japanese apricot</name>
    <name type="synonym">Armeniaca mume</name>
    <dbReference type="NCBI Taxonomy" id="102107"/>
    <lineage>
        <taxon>Eukaryota</taxon>
        <taxon>Viridiplantae</taxon>
        <taxon>Streptophyta</taxon>
        <taxon>Embryophyta</taxon>
        <taxon>Tracheophyta</taxon>
        <taxon>Spermatophyta</taxon>
        <taxon>Magnoliopsida</taxon>
        <taxon>eudicotyledons</taxon>
        <taxon>Gunneridae</taxon>
        <taxon>Pentapetalae</taxon>
        <taxon>rosids</taxon>
        <taxon>fabids</taxon>
        <taxon>Rosales</taxon>
        <taxon>Rosaceae</taxon>
        <taxon>Amygdaloideae</taxon>
        <taxon>Amygdaleae</taxon>
        <taxon>Prunus</taxon>
    </lineage>
</organism>
<feature type="compositionally biased region" description="Basic and acidic residues" evidence="3">
    <location>
        <begin position="16"/>
        <end position="26"/>
    </location>
</feature>
<dbReference type="PANTHER" id="PTHR31471">
    <property type="entry name" value="OS02G0116800 PROTEIN"/>
    <property type="match status" value="1"/>
</dbReference>
<evidence type="ECO:0000256" key="1">
    <source>
        <dbReference type="ARBA" id="ARBA00005711"/>
    </source>
</evidence>
<reference evidence="5" key="1">
    <citation type="journal article" date="2012" name="Nat. Commun.">
        <title>The genome of Prunus mume.</title>
        <authorList>
            <person name="Zhang Q."/>
            <person name="Chen W."/>
            <person name="Sun L."/>
            <person name="Zhao F."/>
            <person name="Huang B."/>
            <person name="Yang W."/>
            <person name="Tao Y."/>
            <person name="Wang J."/>
            <person name="Yuan Z."/>
            <person name="Fan G."/>
            <person name="Xing Z."/>
            <person name="Han C."/>
            <person name="Pan H."/>
            <person name="Zhong X."/>
            <person name="Shi W."/>
            <person name="Liang X."/>
            <person name="Du D."/>
            <person name="Sun F."/>
            <person name="Xu Z."/>
            <person name="Hao R."/>
            <person name="Lv T."/>
            <person name="Lv Y."/>
            <person name="Zheng Z."/>
            <person name="Sun M."/>
            <person name="Luo L."/>
            <person name="Cai M."/>
            <person name="Gao Y."/>
            <person name="Wang J."/>
            <person name="Yin Y."/>
            <person name="Xu X."/>
            <person name="Cheng T."/>
            <person name="Wang J."/>
        </authorList>
    </citation>
    <scope>NUCLEOTIDE SEQUENCE [LARGE SCALE GENOMIC DNA]</scope>
</reference>
<comment type="similarity">
    <text evidence="1">Belongs to the remorin family.</text>
</comment>
<name>A0ABM0N9P6_PRUMU</name>
<sequence>MEPLLKQIRVRFSGVRQEKTEHDRRISPQKAQSFKEKRKPQNWFQRQLSGKMSQDYDSNKAIEHATAVAAAAYAIKSIEDSAISDQKKTGNEPKTSLVRIKSKKEETAISKPEPGRVSKLFPGPSNETMRQSATEPGTRKTQADIWEENKLAMLKERYEKQNATILSWESKKKKKTRRRLSTKESEIEKKRVKAQRKFNRDMEHIKQIAEGARAQAEERYRNEVLKAKEKANAIRKTGKAPTSCFCF</sequence>
<accession>A0ABM0N9P6</accession>
<evidence type="ECO:0000259" key="4">
    <source>
        <dbReference type="Pfam" id="PF03763"/>
    </source>
</evidence>
<feature type="coiled-coil region" evidence="2">
    <location>
        <begin position="151"/>
        <end position="193"/>
    </location>
</feature>
<feature type="region of interest" description="Disordered" evidence="3">
    <location>
        <begin position="102"/>
        <end position="141"/>
    </location>
</feature>
<dbReference type="GeneID" id="103321507"/>
<dbReference type="PANTHER" id="PTHR31471:SF51">
    <property type="entry name" value="REMORIN FAMILY PROTEIN"/>
    <property type="match status" value="1"/>
</dbReference>
<dbReference type="Pfam" id="PF03763">
    <property type="entry name" value="Remorin_C"/>
    <property type="match status" value="1"/>
</dbReference>
<evidence type="ECO:0000313" key="5">
    <source>
        <dbReference type="Proteomes" id="UP000694861"/>
    </source>
</evidence>
<gene>
    <name evidence="6" type="primary">LOC103321507</name>
</gene>
<dbReference type="RefSeq" id="XP_008221537.1">
    <property type="nucleotide sequence ID" value="XM_008223315.2"/>
</dbReference>
<feature type="compositionally biased region" description="Basic and acidic residues" evidence="3">
    <location>
        <begin position="103"/>
        <end position="116"/>
    </location>
</feature>
<feature type="compositionally biased region" description="Polar residues" evidence="3">
    <location>
        <begin position="125"/>
        <end position="135"/>
    </location>
</feature>
<keyword evidence="5" id="KW-1185">Reference proteome</keyword>
<feature type="region of interest" description="Disordered" evidence="3">
    <location>
        <begin position="15"/>
        <end position="42"/>
    </location>
</feature>
<dbReference type="InterPro" id="IPR005516">
    <property type="entry name" value="Remorin_C"/>
</dbReference>
<reference evidence="6" key="2">
    <citation type="submission" date="2025-08" db="UniProtKB">
        <authorList>
            <consortium name="RefSeq"/>
        </authorList>
    </citation>
    <scope>IDENTIFICATION</scope>
</reference>
<proteinExistence type="inferred from homology"/>
<feature type="domain" description="Remorin C-terminal" evidence="4">
    <location>
        <begin position="139"/>
        <end position="242"/>
    </location>
</feature>
<keyword evidence="2" id="KW-0175">Coiled coil</keyword>
<evidence type="ECO:0000313" key="6">
    <source>
        <dbReference type="RefSeq" id="XP_008221537.1"/>
    </source>
</evidence>
<dbReference type="Proteomes" id="UP000694861">
    <property type="component" value="Linkage group LG2"/>
</dbReference>
<evidence type="ECO:0000256" key="2">
    <source>
        <dbReference type="SAM" id="Coils"/>
    </source>
</evidence>
<protein>
    <submittedName>
        <fullName evidence="6">Remorin isoform X3</fullName>
    </submittedName>
</protein>
<evidence type="ECO:0000256" key="3">
    <source>
        <dbReference type="SAM" id="MobiDB-lite"/>
    </source>
</evidence>